<proteinExistence type="inferred from homology"/>
<accession>A0AAU9T1I6</accession>
<dbReference type="NCBIfam" id="TIGR01265">
    <property type="entry name" value="tyr_nico_aTase"/>
    <property type="match status" value="1"/>
</dbReference>
<gene>
    <name evidence="7" type="ORF">TAV2_LOCUS25917</name>
</gene>
<dbReference type="Pfam" id="PF00155">
    <property type="entry name" value="Aminotran_1_2"/>
    <property type="match status" value="1"/>
</dbReference>
<name>A0AAU9T1I6_THLAR</name>
<dbReference type="InterPro" id="IPR015422">
    <property type="entry name" value="PyrdxlP-dep_Trfase_small"/>
</dbReference>
<keyword evidence="3 4" id="KW-0663">Pyridoxal phosphate</keyword>
<dbReference type="EMBL" id="OU466863">
    <property type="protein sequence ID" value="CAH2078163.1"/>
    <property type="molecule type" value="Genomic_DNA"/>
</dbReference>
<comment type="cofactor">
    <cofactor evidence="1 4 5">
        <name>pyridoxal 5'-phosphate</name>
        <dbReference type="ChEBI" id="CHEBI:597326"/>
    </cofactor>
</comment>
<feature type="modified residue" description="N6-(pyridoxal phosphate)lysine" evidence="5">
    <location>
        <position position="245"/>
    </location>
</feature>
<evidence type="ECO:0000256" key="4">
    <source>
        <dbReference type="PIRNR" id="PIRNR000517"/>
    </source>
</evidence>
<dbReference type="AlphaFoldDB" id="A0AAU9T1I6"/>
<organism evidence="7 8">
    <name type="scientific">Thlaspi arvense</name>
    <name type="common">Field penny-cress</name>
    <dbReference type="NCBI Taxonomy" id="13288"/>
    <lineage>
        <taxon>Eukaryota</taxon>
        <taxon>Viridiplantae</taxon>
        <taxon>Streptophyta</taxon>
        <taxon>Embryophyta</taxon>
        <taxon>Tracheophyta</taxon>
        <taxon>Spermatophyta</taxon>
        <taxon>Magnoliopsida</taxon>
        <taxon>eudicotyledons</taxon>
        <taxon>Gunneridae</taxon>
        <taxon>Pentapetalae</taxon>
        <taxon>rosids</taxon>
        <taxon>malvids</taxon>
        <taxon>Brassicales</taxon>
        <taxon>Brassicaceae</taxon>
        <taxon>Thlaspideae</taxon>
        <taxon>Thlaspi</taxon>
    </lineage>
</organism>
<reference evidence="7 8" key="1">
    <citation type="submission" date="2022-03" db="EMBL/GenBank/DDBJ databases">
        <authorList>
            <person name="Nunn A."/>
            <person name="Chopra R."/>
            <person name="Nunn A."/>
            <person name="Contreras Garrido A."/>
        </authorList>
    </citation>
    <scope>NUCLEOTIDE SEQUENCE [LARGE SCALE GENOMIC DNA]</scope>
</reference>
<dbReference type="InterPro" id="IPR015421">
    <property type="entry name" value="PyrdxlP-dep_Trfase_major"/>
</dbReference>
<protein>
    <recommendedName>
        <fullName evidence="6">Aminotransferase class I/classII large domain-containing protein</fullName>
    </recommendedName>
</protein>
<sequence>MPNKRCVEWQFSGSDAAEEAAAASLGTYSSAVFALCDPLGKPILPPRSDSPETSHTAEKAVVKAVICGTGNAYAPSIGLPVARSAVAEYLNRDLHKKLTGDDVFMTVGCKQAIELVVDILAKPKANILLPKPGFPADYARSIYKHVEVRRYDFIPEKDFEIDLDSVREMADENTFAIFIINPHNPIGNYYTEAHLKQLAILARELGIMVVSDEVYQWTVFGSNHFVPMGKFSSIVPVITLGSISKGWSVPGWRTGWLALHDLDGAFTSTKVLKAAKEFLEINSKPATVIQAAIPTILEKTPKEFFDRRQNFLKNKVDFAYSKLKDIPTLICYMKPVACTFLWTELDPLQFFDIKDDQDFCNKLAKEENLVLLPGIAFGQKNWLRHSIDMDIPTLEDAFTRLKSFCERHVIINQRLTHDVNDVN</sequence>
<keyword evidence="8" id="KW-1185">Reference proteome</keyword>
<dbReference type="GO" id="GO:0008483">
    <property type="term" value="F:transaminase activity"/>
    <property type="evidence" value="ECO:0007669"/>
    <property type="project" value="InterPro"/>
</dbReference>
<evidence type="ECO:0000259" key="6">
    <source>
        <dbReference type="Pfam" id="PF00155"/>
    </source>
</evidence>
<evidence type="ECO:0000256" key="1">
    <source>
        <dbReference type="ARBA" id="ARBA00001933"/>
    </source>
</evidence>
<evidence type="ECO:0000256" key="3">
    <source>
        <dbReference type="ARBA" id="ARBA00022898"/>
    </source>
</evidence>
<dbReference type="InterPro" id="IPR015424">
    <property type="entry name" value="PyrdxlP-dep_Trfase"/>
</dbReference>
<evidence type="ECO:0000256" key="2">
    <source>
        <dbReference type="ARBA" id="ARBA00007441"/>
    </source>
</evidence>
<evidence type="ECO:0000313" key="8">
    <source>
        <dbReference type="Proteomes" id="UP000836841"/>
    </source>
</evidence>
<dbReference type="GO" id="GO:0006520">
    <property type="term" value="P:amino acid metabolic process"/>
    <property type="evidence" value="ECO:0007669"/>
    <property type="project" value="InterPro"/>
</dbReference>
<dbReference type="SUPFAM" id="SSF53383">
    <property type="entry name" value="PLP-dependent transferases"/>
    <property type="match status" value="1"/>
</dbReference>
<evidence type="ECO:0000256" key="5">
    <source>
        <dbReference type="PIRSR" id="PIRSR000517-1"/>
    </source>
</evidence>
<dbReference type="InterPro" id="IPR004839">
    <property type="entry name" value="Aminotransferase_I/II_large"/>
</dbReference>
<dbReference type="CDD" id="cd00609">
    <property type="entry name" value="AAT_like"/>
    <property type="match status" value="1"/>
</dbReference>
<dbReference type="Gene3D" id="3.40.640.10">
    <property type="entry name" value="Type I PLP-dependent aspartate aminotransferase-like (Major domain)"/>
    <property type="match status" value="1"/>
</dbReference>
<dbReference type="PANTHER" id="PTHR45744:SF10">
    <property type="entry name" value="CYSTINE LYASE CORI3-RELATED"/>
    <property type="match status" value="1"/>
</dbReference>
<dbReference type="FunFam" id="3.40.640.10:FF:000048">
    <property type="entry name" value="tyrosine aminotransferase"/>
    <property type="match status" value="1"/>
</dbReference>
<dbReference type="GO" id="GO:0030170">
    <property type="term" value="F:pyridoxal phosphate binding"/>
    <property type="evidence" value="ECO:0007669"/>
    <property type="project" value="InterPro"/>
</dbReference>
<comment type="similarity">
    <text evidence="2 4">Belongs to the class-I pyridoxal-phosphate-dependent aminotransferase family.</text>
</comment>
<dbReference type="PIRSF" id="PIRSF000517">
    <property type="entry name" value="Tyr_transaminase"/>
    <property type="match status" value="1"/>
</dbReference>
<dbReference type="GO" id="GO:0005829">
    <property type="term" value="C:cytosol"/>
    <property type="evidence" value="ECO:0007669"/>
    <property type="project" value="TreeGrafter"/>
</dbReference>
<dbReference type="PANTHER" id="PTHR45744">
    <property type="entry name" value="TYROSINE AMINOTRANSFERASE"/>
    <property type="match status" value="1"/>
</dbReference>
<evidence type="ECO:0000313" key="7">
    <source>
        <dbReference type="EMBL" id="CAH2078163.1"/>
    </source>
</evidence>
<dbReference type="Gene3D" id="3.90.1150.10">
    <property type="entry name" value="Aspartate Aminotransferase, domain 1"/>
    <property type="match status" value="1"/>
</dbReference>
<feature type="domain" description="Aminotransferase class I/classII large" evidence="6">
    <location>
        <begin position="55"/>
        <end position="401"/>
    </location>
</feature>
<dbReference type="Proteomes" id="UP000836841">
    <property type="component" value="Chromosome 7"/>
</dbReference>
<dbReference type="InterPro" id="IPR005958">
    <property type="entry name" value="TyrNic_aminoTrfase"/>
</dbReference>